<dbReference type="Proteomes" id="UP001189429">
    <property type="component" value="Unassembled WGS sequence"/>
</dbReference>
<reference evidence="1" key="1">
    <citation type="submission" date="2023-10" db="EMBL/GenBank/DDBJ databases">
        <authorList>
            <person name="Chen Y."/>
            <person name="Shah S."/>
            <person name="Dougan E. K."/>
            <person name="Thang M."/>
            <person name="Chan C."/>
        </authorList>
    </citation>
    <scope>NUCLEOTIDE SEQUENCE [LARGE SCALE GENOMIC DNA]</scope>
</reference>
<sequence>MGRVVVVSVVPTREHEPQGVSFGDTDVVFVTVDAATTKSRFIDNNLPLGAISGLQQAIQNKDVQWLGQDPGRWRSIFLAEPDQILHVKESSIHDLARIVESGFVLSPHRLQPVPHPSDVHILPHPIPENSAVFKVEAIQADDATCLDAGRHSKVREKGWNCTTWWWQCGFEDGNHSLLDNYTMLRLSDGSGVTVLAASEHGRKCILQK</sequence>
<organism evidence="1 2">
    <name type="scientific">Prorocentrum cordatum</name>
    <dbReference type="NCBI Taxonomy" id="2364126"/>
    <lineage>
        <taxon>Eukaryota</taxon>
        <taxon>Sar</taxon>
        <taxon>Alveolata</taxon>
        <taxon>Dinophyceae</taxon>
        <taxon>Prorocentrales</taxon>
        <taxon>Prorocentraceae</taxon>
        <taxon>Prorocentrum</taxon>
    </lineage>
</organism>
<proteinExistence type="predicted"/>
<comment type="caution">
    <text evidence="1">The sequence shown here is derived from an EMBL/GenBank/DDBJ whole genome shotgun (WGS) entry which is preliminary data.</text>
</comment>
<accession>A0ABN9T1M4</accession>
<dbReference type="EMBL" id="CAUYUJ010014252">
    <property type="protein sequence ID" value="CAK0838854.1"/>
    <property type="molecule type" value="Genomic_DNA"/>
</dbReference>
<keyword evidence="2" id="KW-1185">Reference proteome</keyword>
<evidence type="ECO:0000313" key="1">
    <source>
        <dbReference type="EMBL" id="CAK0838854.1"/>
    </source>
</evidence>
<evidence type="ECO:0000313" key="2">
    <source>
        <dbReference type="Proteomes" id="UP001189429"/>
    </source>
</evidence>
<gene>
    <name evidence="1" type="ORF">PCOR1329_LOCUS34704</name>
</gene>
<name>A0ABN9T1M4_9DINO</name>
<protein>
    <submittedName>
        <fullName evidence="1">Uncharacterized protein</fullName>
    </submittedName>
</protein>